<dbReference type="Gene3D" id="3.40.50.720">
    <property type="entry name" value="NAD(P)-binding Rossmann-like Domain"/>
    <property type="match status" value="1"/>
</dbReference>
<dbReference type="OrthoDB" id="9809287at2"/>
<dbReference type="NCBIfam" id="NF009466">
    <property type="entry name" value="PRK12826.1-2"/>
    <property type="match status" value="1"/>
</dbReference>
<reference evidence="2 5" key="1">
    <citation type="submission" date="2018-09" db="EMBL/GenBank/DDBJ databases">
        <title>Roseomonas sp. nov., isolated from feces of Tibetan antelopes in the Qinghai-Tibet plateau, China.</title>
        <authorList>
            <person name="Tian Z."/>
        </authorList>
    </citation>
    <scope>NUCLEOTIDE SEQUENCE [LARGE SCALE GENOMIC DNA]</scope>
    <source>
        <strain evidence="3 4">Z23</strain>
        <strain evidence="2 5">Z24</strain>
    </source>
</reference>
<dbReference type="InterPro" id="IPR002347">
    <property type="entry name" value="SDR_fam"/>
</dbReference>
<dbReference type="InParanoid" id="A0A3A9JL98"/>
<evidence type="ECO:0000256" key="1">
    <source>
        <dbReference type="ARBA" id="ARBA00006484"/>
    </source>
</evidence>
<dbReference type="PROSITE" id="PS00061">
    <property type="entry name" value="ADH_SHORT"/>
    <property type="match status" value="1"/>
</dbReference>
<dbReference type="GO" id="GO:0047936">
    <property type="term" value="F:glucose 1-dehydrogenase [NAD(P)+] activity"/>
    <property type="evidence" value="ECO:0007669"/>
    <property type="project" value="UniProtKB-EC"/>
</dbReference>
<dbReference type="PANTHER" id="PTHR42879:SF2">
    <property type="entry name" value="3-OXOACYL-[ACYL-CARRIER-PROTEIN] REDUCTASE FABG"/>
    <property type="match status" value="1"/>
</dbReference>
<dbReference type="EMBL" id="RFLX01000010">
    <property type="protein sequence ID" value="RMI20717.1"/>
    <property type="molecule type" value="Genomic_DNA"/>
</dbReference>
<evidence type="ECO:0000313" key="2">
    <source>
        <dbReference type="EMBL" id="RKK05553.1"/>
    </source>
</evidence>
<dbReference type="GO" id="GO:0032787">
    <property type="term" value="P:monocarboxylic acid metabolic process"/>
    <property type="evidence" value="ECO:0007669"/>
    <property type="project" value="UniProtKB-ARBA"/>
</dbReference>
<dbReference type="PRINTS" id="PR00081">
    <property type="entry name" value="GDHRDH"/>
</dbReference>
<evidence type="ECO:0000313" key="4">
    <source>
        <dbReference type="Proteomes" id="UP000274097"/>
    </source>
</evidence>
<dbReference type="EC" id="1.1.1.47" evidence="2"/>
<sequence length="265" mass="28090">MQCRLDGQVAVVTGGSSGLGRGIALQFGQAGASVVVNYFSGEEKAKEVVREIESGGGRAIAVKADVAQQEEVNALFARAVEQFGAVDILVANSGIQKDAAFTDLTLDEWRKVIDTNLTGQFLCAQTAVRQFRKQGDRGVSRARGKILHMSSVHEAIPWAGHANYAASKGGVSLLMRTLAQEVAEEGIRVNGIAPGAIRTAINADALQGEGEKEVLKLIPYHRVGDPEDVARAALFLVSDMADYVVGATLFVDGGMTLYPGFRDNG</sequence>
<dbReference type="Pfam" id="PF13561">
    <property type="entry name" value="adh_short_C2"/>
    <property type="match status" value="1"/>
</dbReference>
<evidence type="ECO:0000313" key="3">
    <source>
        <dbReference type="EMBL" id="RMI20717.1"/>
    </source>
</evidence>
<name>A0A3A9JL98_9PROT</name>
<organism evidence="2 5">
    <name type="scientific">Teichococcus wenyumeiae</name>
    <dbReference type="NCBI Taxonomy" id="2478470"/>
    <lineage>
        <taxon>Bacteria</taxon>
        <taxon>Pseudomonadati</taxon>
        <taxon>Pseudomonadota</taxon>
        <taxon>Alphaproteobacteria</taxon>
        <taxon>Acetobacterales</taxon>
        <taxon>Roseomonadaceae</taxon>
        <taxon>Roseomonas</taxon>
    </lineage>
</organism>
<dbReference type="EMBL" id="RAQU01000014">
    <property type="protein sequence ID" value="RKK05553.1"/>
    <property type="molecule type" value="Genomic_DNA"/>
</dbReference>
<dbReference type="InterPro" id="IPR036291">
    <property type="entry name" value="NAD(P)-bd_dom_sf"/>
</dbReference>
<dbReference type="SUPFAM" id="SSF51735">
    <property type="entry name" value="NAD(P)-binding Rossmann-fold domains"/>
    <property type="match status" value="1"/>
</dbReference>
<keyword evidence="2" id="KW-0560">Oxidoreductase</keyword>
<protein>
    <submittedName>
        <fullName evidence="2">Glucose 1-dehydrogenase</fullName>
        <ecNumber evidence="2">1.1.1.47</ecNumber>
    </submittedName>
</protein>
<dbReference type="CDD" id="cd05358">
    <property type="entry name" value="GlcDH_SDR_c"/>
    <property type="match status" value="1"/>
</dbReference>
<gene>
    <name evidence="2" type="ORF">D6Z83_03885</name>
    <name evidence="3" type="ORF">EBE87_14770</name>
</gene>
<dbReference type="InterPro" id="IPR020904">
    <property type="entry name" value="Sc_DH/Rdtase_CS"/>
</dbReference>
<dbReference type="PRINTS" id="PR00080">
    <property type="entry name" value="SDRFAMILY"/>
</dbReference>
<accession>A0A3A9JL98</accession>
<dbReference type="FunFam" id="3.40.50.720:FF:000084">
    <property type="entry name" value="Short-chain dehydrogenase reductase"/>
    <property type="match status" value="1"/>
</dbReference>
<dbReference type="Proteomes" id="UP000278036">
    <property type="component" value="Unassembled WGS sequence"/>
</dbReference>
<proteinExistence type="inferred from homology"/>
<evidence type="ECO:0000313" key="5">
    <source>
        <dbReference type="Proteomes" id="UP000278036"/>
    </source>
</evidence>
<keyword evidence="4" id="KW-1185">Reference proteome</keyword>
<dbReference type="PANTHER" id="PTHR42879">
    <property type="entry name" value="3-OXOACYL-(ACYL-CARRIER-PROTEIN) REDUCTASE"/>
    <property type="match status" value="1"/>
</dbReference>
<dbReference type="Proteomes" id="UP000274097">
    <property type="component" value="Unassembled WGS sequence"/>
</dbReference>
<dbReference type="AlphaFoldDB" id="A0A3A9JL98"/>
<dbReference type="NCBIfam" id="NF005559">
    <property type="entry name" value="PRK07231.1"/>
    <property type="match status" value="1"/>
</dbReference>
<dbReference type="InterPro" id="IPR050259">
    <property type="entry name" value="SDR"/>
</dbReference>
<dbReference type="RefSeq" id="WP_120637019.1">
    <property type="nucleotide sequence ID" value="NZ_RAQU01000014.1"/>
</dbReference>
<comment type="caution">
    <text evidence="2">The sequence shown here is derived from an EMBL/GenBank/DDBJ whole genome shotgun (WGS) entry which is preliminary data.</text>
</comment>
<comment type="similarity">
    <text evidence="1">Belongs to the short-chain dehydrogenases/reductases (SDR) family.</text>
</comment>